<dbReference type="PANTHER" id="PTHR45982">
    <property type="entry name" value="REGULATOR OF CHROMOSOME CONDENSATION"/>
    <property type="match status" value="1"/>
</dbReference>
<name>A0ABQ5K7C5_9EUKA</name>
<dbReference type="EMBL" id="BQXS01007670">
    <property type="protein sequence ID" value="GKT28298.1"/>
    <property type="molecule type" value="Genomic_DNA"/>
</dbReference>
<dbReference type="PROSITE" id="PS50012">
    <property type="entry name" value="RCC1_3"/>
    <property type="match status" value="1"/>
</dbReference>
<keyword evidence="4" id="KW-1185">Reference proteome</keyword>
<dbReference type="Proteomes" id="UP001057375">
    <property type="component" value="Unassembled WGS sequence"/>
</dbReference>
<dbReference type="InterPro" id="IPR000408">
    <property type="entry name" value="Reg_chr_condens"/>
</dbReference>
<accession>A0ABQ5K7C5</accession>
<evidence type="ECO:0000313" key="4">
    <source>
        <dbReference type="Proteomes" id="UP001057375"/>
    </source>
</evidence>
<feature type="non-terminal residue" evidence="3">
    <location>
        <position position="160"/>
    </location>
</feature>
<organism evidence="3 4">
    <name type="scientific">Aduncisulcus paluster</name>
    <dbReference type="NCBI Taxonomy" id="2918883"/>
    <lineage>
        <taxon>Eukaryota</taxon>
        <taxon>Metamonada</taxon>
        <taxon>Carpediemonas-like organisms</taxon>
        <taxon>Aduncisulcus</taxon>
    </lineage>
</organism>
<dbReference type="SUPFAM" id="SSF50985">
    <property type="entry name" value="RCC1/BLIP-II"/>
    <property type="match status" value="1"/>
</dbReference>
<feature type="region of interest" description="Disordered" evidence="2">
    <location>
        <begin position="123"/>
        <end position="160"/>
    </location>
</feature>
<protein>
    <submittedName>
        <fullName evidence="3">Uncharacterized protein</fullName>
    </submittedName>
</protein>
<feature type="compositionally biased region" description="Low complexity" evidence="2">
    <location>
        <begin position="53"/>
        <end position="65"/>
    </location>
</feature>
<dbReference type="InterPro" id="IPR009091">
    <property type="entry name" value="RCC1/BLIP-II"/>
</dbReference>
<feature type="repeat" description="RCC1" evidence="1">
    <location>
        <begin position="23"/>
        <end position="98"/>
    </location>
</feature>
<evidence type="ECO:0000256" key="2">
    <source>
        <dbReference type="SAM" id="MobiDB-lite"/>
    </source>
</evidence>
<evidence type="ECO:0000256" key="1">
    <source>
        <dbReference type="PROSITE-ProRule" id="PRU00235"/>
    </source>
</evidence>
<evidence type="ECO:0000313" key="3">
    <source>
        <dbReference type="EMBL" id="GKT28298.1"/>
    </source>
</evidence>
<feature type="region of interest" description="Disordered" evidence="2">
    <location>
        <begin position="32"/>
        <end position="65"/>
    </location>
</feature>
<dbReference type="Pfam" id="PF13540">
    <property type="entry name" value="RCC1_2"/>
    <property type="match status" value="1"/>
</dbReference>
<dbReference type="Gene3D" id="2.130.10.30">
    <property type="entry name" value="Regulator of chromosome condensation 1/beta-lactamase-inhibitor protein II"/>
    <property type="match status" value="1"/>
</dbReference>
<reference evidence="3" key="1">
    <citation type="submission" date="2022-03" db="EMBL/GenBank/DDBJ databases">
        <title>Draft genome sequence of Aduncisulcus paluster, a free-living microaerophilic Fornicata.</title>
        <authorList>
            <person name="Yuyama I."/>
            <person name="Kume K."/>
            <person name="Tamura T."/>
            <person name="Inagaki Y."/>
            <person name="Hashimoto T."/>
        </authorList>
    </citation>
    <scope>NUCLEOTIDE SEQUENCE</scope>
    <source>
        <strain evidence="3">NY0171</strain>
    </source>
</reference>
<dbReference type="PANTHER" id="PTHR45982:SF1">
    <property type="entry name" value="REGULATOR OF CHROMOSOME CONDENSATION"/>
    <property type="match status" value="1"/>
</dbReference>
<gene>
    <name evidence="3" type="ORF">ADUPG1_004892</name>
</gene>
<proteinExistence type="predicted"/>
<feature type="compositionally biased region" description="Polar residues" evidence="2">
    <location>
        <begin position="134"/>
        <end position="146"/>
    </location>
</feature>
<comment type="caution">
    <text evidence="3">The sequence shown here is derived from an EMBL/GenBank/DDBJ whole genome shotgun (WGS) entry which is preliminary data.</text>
</comment>
<sequence>MSLPSVCKISCGRAHVACVTLNGSLIGWGSDESGQLGRGGGHTEDGTTPGPISASSSSSLGSNPKYSPVPLIVQGSLLRVCVGDVVCGSESTAVVTRSGRILMSGCLFHPVIAPKGRYSPSEGMKWNLDAKDSGPTTLQNTHSNPSLMHEGEKESDESEG</sequence>
<dbReference type="InterPro" id="IPR051553">
    <property type="entry name" value="Ran_GTPase-activating"/>
</dbReference>